<dbReference type="OrthoDB" id="413008at2759"/>
<protein>
    <submittedName>
        <fullName evidence="1">Putative duf1212 domain membrane protein</fullName>
    </submittedName>
</protein>
<sequence length="131" mass="14541">MPPTRSPSPPTGKEANDEVFITMSKEQFYGLPPHRVVAYIQMAARALDMEICMLYVPDNIILAFNTGSLLGVMQLKFAPSHQLHALIFEAVILMSFLGRMLGSIRGADGSRIFCYSALTQCSINLLMLMAW</sequence>
<dbReference type="EMBL" id="LCUC01000478">
    <property type="protein sequence ID" value="KKY30476.1"/>
    <property type="molecule type" value="Genomic_DNA"/>
</dbReference>
<dbReference type="STRING" id="1214573.A0A0G2F8D6"/>
<accession>A0A0G2F8D6</accession>
<keyword evidence="2" id="KW-1185">Reference proteome</keyword>
<dbReference type="InterPro" id="IPR051361">
    <property type="entry name" value="ThrE/Ser_Exporter"/>
</dbReference>
<dbReference type="PANTHER" id="PTHR31082">
    <property type="entry name" value="PHEROMONE-REGULATED MEMBRANE PROTEIN 10"/>
    <property type="match status" value="1"/>
</dbReference>
<dbReference type="AlphaFoldDB" id="A0A0G2F8D6"/>
<reference evidence="1 2" key="2">
    <citation type="submission" date="2015-05" db="EMBL/GenBank/DDBJ databases">
        <authorList>
            <person name="Morales-Cruz A."/>
            <person name="Amrine K.C."/>
            <person name="Cantu D."/>
        </authorList>
    </citation>
    <scope>NUCLEOTIDE SEQUENCE [LARGE SCALE GENOMIC DNA]</scope>
    <source>
        <strain evidence="1">DA912</strain>
    </source>
</reference>
<dbReference type="Proteomes" id="UP000034680">
    <property type="component" value="Unassembled WGS sequence"/>
</dbReference>
<gene>
    <name evidence="1" type="ORF">UCDDA912_g09607</name>
</gene>
<reference evidence="1 2" key="1">
    <citation type="submission" date="2015-05" db="EMBL/GenBank/DDBJ databases">
        <title>Distinctive expansion of gene families associated with plant cell wall degradation and secondary metabolism in the genomes of grapevine trunk pathogens.</title>
        <authorList>
            <person name="Lawrence D.P."/>
            <person name="Travadon R."/>
            <person name="Rolshausen P.E."/>
            <person name="Baumgartner K."/>
        </authorList>
    </citation>
    <scope>NUCLEOTIDE SEQUENCE [LARGE SCALE GENOMIC DNA]</scope>
    <source>
        <strain evidence="1">DA912</strain>
    </source>
</reference>
<organism evidence="1 2">
    <name type="scientific">Diaporthe ampelina</name>
    <dbReference type="NCBI Taxonomy" id="1214573"/>
    <lineage>
        <taxon>Eukaryota</taxon>
        <taxon>Fungi</taxon>
        <taxon>Dikarya</taxon>
        <taxon>Ascomycota</taxon>
        <taxon>Pezizomycotina</taxon>
        <taxon>Sordariomycetes</taxon>
        <taxon>Sordariomycetidae</taxon>
        <taxon>Diaporthales</taxon>
        <taxon>Diaporthaceae</taxon>
        <taxon>Diaporthe</taxon>
    </lineage>
</organism>
<comment type="caution">
    <text evidence="1">The sequence shown here is derived from an EMBL/GenBank/DDBJ whole genome shotgun (WGS) entry which is preliminary data.</text>
</comment>
<evidence type="ECO:0000313" key="1">
    <source>
        <dbReference type="EMBL" id="KKY30476.1"/>
    </source>
</evidence>
<evidence type="ECO:0000313" key="2">
    <source>
        <dbReference type="Proteomes" id="UP000034680"/>
    </source>
</evidence>
<dbReference type="PANTHER" id="PTHR31082:SF4">
    <property type="entry name" value="PHEROMONE-REGULATED MEMBRANE PROTEIN 10"/>
    <property type="match status" value="1"/>
</dbReference>
<name>A0A0G2F8D6_9PEZI</name>
<proteinExistence type="predicted"/>